<dbReference type="AlphaFoldDB" id="A0A1J5SDK9"/>
<comment type="caution">
    <text evidence="2">The sequence shown here is derived from an EMBL/GenBank/DDBJ whole genome shotgun (WGS) entry which is preliminary data.</text>
</comment>
<gene>
    <name evidence="2" type="ORF">GALL_118080</name>
</gene>
<accession>A0A1J5SDK9</accession>
<protein>
    <submittedName>
        <fullName evidence="2">Uncharacterized protein</fullName>
    </submittedName>
</protein>
<evidence type="ECO:0000313" key="2">
    <source>
        <dbReference type="EMBL" id="OIR06011.1"/>
    </source>
</evidence>
<proteinExistence type="predicted"/>
<feature type="region of interest" description="Disordered" evidence="1">
    <location>
        <begin position="91"/>
        <end position="118"/>
    </location>
</feature>
<feature type="region of interest" description="Disordered" evidence="1">
    <location>
        <begin position="14"/>
        <end position="51"/>
    </location>
</feature>
<dbReference type="EMBL" id="MLJW01000046">
    <property type="protein sequence ID" value="OIR06011.1"/>
    <property type="molecule type" value="Genomic_DNA"/>
</dbReference>
<organism evidence="2">
    <name type="scientific">mine drainage metagenome</name>
    <dbReference type="NCBI Taxonomy" id="410659"/>
    <lineage>
        <taxon>unclassified sequences</taxon>
        <taxon>metagenomes</taxon>
        <taxon>ecological metagenomes</taxon>
    </lineage>
</organism>
<reference evidence="2" key="1">
    <citation type="submission" date="2016-10" db="EMBL/GenBank/DDBJ databases">
        <title>Sequence of Gallionella enrichment culture.</title>
        <authorList>
            <person name="Poehlein A."/>
            <person name="Muehling M."/>
            <person name="Daniel R."/>
        </authorList>
    </citation>
    <scope>NUCLEOTIDE SEQUENCE</scope>
</reference>
<sequence>MTMQSLREMLEAAARYSAEQTAENRAIEQEKAKNRKTRPTAAESRARRARKAALDPALCSTCQKEPKYKTKAGVSYGTQCYTCITKQRLEREAKNKKPGSKEKPAGTKNNKHFESATC</sequence>
<evidence type="ECO:0000256" key="1">
    <source>
        <dbReference type="SAM" id="MobiDB-lite"/>
    </source>
</evidence>
<name>A0A1J5SDK9_9ZZZZ</name>